<dbReference type="Proteomes" id="UP000188268">
    <property type="component" value="Unassembled WGS sequence"/>
</dbReference>
<gene>
    <name evidence="1" type="ORF">CCACVL1_22582</name>
</gene>
<evidence type="ECO:0000313" key="2">
    <source>
        <dbReference type="Proteomes" id="UP000188268"/>
    </source>
</evidence>
<reference evidence="1 2" key="1">
    <citation type="submission" date="2013-09" db="EMBL/GenBank/DDBJ databases">
        <title>Corchorus capsularis genome sequencing.</title>
        <authorList>
            <person name="Alam M."/>
            <person name="Haque M.S."/>
            <person name="Islam M.S."/>
            <person name="Emdad E.M."/>
            <person name="Islam M.M."/>
            <person name="Ahmed B."/>
            <person name="Halim A."/>
            <person name="Hossen Q.M.M."/>
            <person name="Hossain M.Z."/>
            <person name="Ahmed R."/>
            <person name="Khan M.M."/>
            <person name="Islam R."/>
            <person name="Rashid M.M."/>
            <person name="Khan S.A."/>
            <person name="Rahman M.S."/>
            <person name="Alam M."/>
        </authorList>
    </citation>
    <scope>NUCLEOTIDE SEQUENCE [LARGE SCALE GENOMIC DNA]</scope>
    <source>
        <strain evidence="2">cv. CVL-1</strain>
        <tissue evidence="1">Whole seedling</tissue>
    </source>
</reference>
<accession>A0A1R3GY02</accession>
<name>A0A1R3GY02_COCAP</name>
<dbReference type="Gramene" id="OMO62896">
    <property type="protein sequence ID" value="OMO62896"/>
    <property type="gene ID" value="CCACVL1_22582"/>
</dbReference>
<keyword evidence="2" id="KW-1185">Reference proteome</keyword>
<organism evidence="1 2">
    <name type="scientific">Corchorus capsularis</name>
    <name type="common">Jute</name>
    <dbReference type="NCBI Taxonomy" id="210143"/>
    <lineage>
        <taxon>Eukaryota</taxon>
        <taxon>Viridiplantae</taxon>
        <taxon>Streptophyta</taxon>
        <taxon>Embryophyta</taxon>
        <taxon>Tracheophyta</taxon>
        <taxon>Spermatophyta</taxon>
        <taxon>Magnoliopsida</taxon>
        <taxon>eudicotyledons</taxon>
        <taxon>Gunneridae</taxon>
        <taxon>Pentapetalae</taxon>
        <taxon>rosids</taxon>
        <taxon>malvids</taxon>
        <taxon>Malvales</taxon>
        <taxon>Malvaceae</taxon>
        <taxon>Grewioideae</taxon>
        <taxon>Apeibeae</taxon>
        <taxon>Corchorus</taxon>
    </lineage>
</organism>
<protein>
    <submittedName>
        <fullName evidence="1">Uncharacterized protein</fullName>
    </submittedName>
</protein>
<evidence type="ECO:0000313" key="1">
    <source>
        <dbReference type="EMBL" id="OMO62896.1"/>
    </source>
</evidence>
<comment type="caution">
    <text evidence="1">The sequence shown here is derived from an EMBL/GenBank/DDBJ whole genome shotgun (WGS) entry which is preliminary data.</text>
</comment>
<proteinExistence type="predicted"/>
<sequence>MIKNIFLMPAHQPKPRIAWMRPRVVHQEREVKEIEAQAREARVGSDRALKQPWK</sequence>
<dbReference type="EMBL" id="AWWV01013102">
    <property type="protein sequence ID" value="OMO62896.1"/>
    <property type="molecule type" value="Genomic_DNA"/>
</dbReference>
<dbReference type="AlphaFoldDB" id="A0A1R3GY02"/>